<gene>
    <name evidence="1" type="ORF">O1611_g5395</name>
</gene>
<proteinExistence type="predicted"/>
<accession>A0ACC2JL66</accession>
<name>A0ACC2JL66_9PEZI</name>
<evidence type="ECO:0000313" key="2">
    <source>
        <dbReference type="Proteomes" id="UP001153332"/>
    </source>
</evidence>
<organism evidence="1 2">
    <name type="scientific">Lasiodiplodia mahajangana</name>
    <dbReference type="NCBI Taxonomy" id="1108764"/>
    <lineage>
        <taxon>Eukaryota</taxon>
        <taxon>Fungi</taxon>
        <taxon>Dikarya</taxon>
        <taxon>Ascomycota</taxon>
        <taxon>Pezizomycotina</taxon>
        <taxon>Dothideomycetes</taxon>
        <taxon>Dothideomycetes incertae sedis</taxon>
        <taxon>Botryosphaeriales</taxon>
        <taxon>Botryosphaeriaceae</taxon>
        <taxon>Lasiodiplodia</taxon>
    </lineage>
</organism>
<evidence type="ECO:0000313" key="1">
    <source>
        <dbReference type="EMBL" id="KAJ8128240.1"/>
    </source>
</evidence>
<comment type="caution">
    <text evidence="1">The sequence shown here is derived from an EMBL/GenBank/DDBJ whole genome shotgun (WGS) entry which is preliminary data.</text>
</comment>
<dbReference type="EMBL" id="JAPUUL010001139">
    <property type="protein sequence ID" value="KAJ8128240.1"/>
    <property type="molecule type" value="Genomic_DNA"/>
</dbReference>
<keyword evidence="2" id="KW-1185">Reference proteome</keyword>
<reference evidence="1" key="1">
    <citation type="submission" date="2022-12" db="EMBL/GenBank/DDBJ databases">
        <title>Genome Sequence of Lasiodiplodia mahajangana.</title>
        <authorList>
            <person name="Buettner E."/>
        </authorList>
    </citation>
    <scope>NUCLEOTIDE SEQUENCE</scope>
    <source>
        <strain evidence="1">VT137</strain>
    </source>
</reference>
<protein>
    <submittedName>
        <fullName evidence="1">Uncharacterized protein</fullName>
    </submittedName>
</protein>
<dbReference type="Proteomes" id="UP001153332">
    <property type="component" value="Unassembled WGS sequence"/>
</dbReference>
<sequence>MSTVLMQPHHHRVPYQGPHYIDPNLAPTTRAQDGRTLPSIRQAFPDFDKTLEQNRVGQRPSPDTSPTAFSFTGAVPSPTYTVSPDQHKRRRLSYFGGNESEKTSPVPRAYAVPPQVRSQPQSPGSEPRLIHKPWTDPDNTRPHANNDTPWPPNSIRMHERVEKPPVVPNLPPLKLERGINEDVRIENIPTYSHTGSDYTPAPSRRPSLAPSNGQWAEVRGHGYQQAAYDSYNYYHPNRVQSLSVGSAHLDRTPFSSGAYGARLQQPYMRMGELIGASGDGKQRKRRGNLPKETTDKLRAWFVAHLHHPYPTEDEKQELMRETGLQMNQISNWFINARRRQLPAMINNARAESDAMNSRAGENKGLSSNKRIKHDHDSKHHSDSEGSNYEDPDIKSAEQQQPTVMKRGSI</sequence>